<sequence>MSSAKAALESATQEGVRVLWTGIGPNVAPNAINNAAELANYDQVEGHLPFYKGKKGGACCERAQTVEIIVSRQVSQTPSDLHFEMYANIASLRNVFCLCFLAAVNCFDLAATKYRSNLLFFFSTSASAFLSSRSILSTTFQVIACLFHRWTALIKSASSFPGCLHA</sequence>
<protein>
    <submittedName>
        <fullName evidence="1">Uncharacterized protein</fullName>
    </submittedName>
</protein>
<evidence type="ECO:0000313" key="1">
    <source>
        <dbReference type="EMBL" id="KAI3773744.1"/>
    </source>
</evidence>
<keyword evidence="2" id="KW-1185">Reference proteome</keyword>
<name>A0ACB9FR73_9ASTR</name>
<organism evidence="1 2">
    <name type="scientific">Smallanthus sonchifolius</name>
    <dbReference type="NCBI Taxonomy" id="185202"/>
    <lineage>
        <taxon>Eukaryota</taxon>
        <taxon>Viridiplantae</taxon>
        <taxon>Streptophyta</taxon>
        <taxon>Embryophyta</taxon>
        <taxon>Tracheophyta</taxon>
        <taxon>Spermatophyta</taxon>
        <taxon>Magnoliopsida</taxon>
        <taxon>eudicotyledons</taxon>
        <taxon>Gunneridae</taxon>
        <taxon>Pentapetalae</taxon>
        <taxon>asterids</taxon>
        <taxon>campanulids</taxon>
        <taxon>Asterales</taxon>
        <taxon>Asteraceae</taxon>
        <taxon>Asteroideae</taxon>
        <taxon>Heliantheae alliance</taxon>
        <taxon>Millerieae</taxon>
        <taxon>Smallanthus</taxon>
    </lineage>
</organism>
<dbReference type="EMBL" id="CM042033">
    <property type="protein sequence ID" value="KAI3773744.1"/>
    <property type="molecule type" value="Genomic_DNA"/>
</dbReference>
<gene>
    <name evidence="1" type="ORF">L1987_48276</name>
</gene>
<reference evidence="2" key="1">
    <citation type="journal article" date="2022" name="Mol. Ecol. Resour.">
        <title>The genomes of chicory, endive, great burdock and yacon provide insights into Asteraceae palaeo-polyploidization history and plant inulin production.</title>
        <authorList>
            <person name="Fan W."/>
            <person name="Wang S."/>
            <person name="Wang H."/>
            <person name="Wang A."/>
            <person name="Jiang F."/>
            <person name="Liu H."/>
            <person name="Zhao H."/>
            <person name="Xu D."/>
            <person name="Zhang Y."/>
        </authorList>
    </citation>
    <scope>NUCLEOTIDE SEQUENCE [LARGE SCALE GENOMIC DNA]</scope>
    <source>
        <strain evidence="2">cv. Yunnan</strain>
    </source>
</reference>
<accession>A0ACB9FR73</accession>
<reference evidence="1 2" key="2">
    <citation type="journal article" date="2022" name="Mol. Ecol. Resour.">
        <title>The genomes of chicory, endive, great burdock and yacon provide insights into Asteraceae paleo-polyploidization history and plant inulin production.</title>
        <authorList>
            <person name="Fan W."/>
            <person name="Wang S."/>
            <person name="Wang H."/>
            <person name="Wang A."/>
            <person name="Jiang F."/>
            <person name="Liu H."/>
            <person name="Zhao H."/>
            <person name="Xu D."/>
            <person name="Zhang Y."/>
        </authorList>
    </citation>
    <scope>NUCLEOTIDE SEQUENCE [LARGE SCALE GENOMIC DNA]</scope>
    <source>
        <strain evidence="2">cv. Yunnan</strain>
        <tissue evidence="1">Leaves</tissue>
    </source>
</reference>
<dbReference type="Proteomes" id="UP001056120">
    <property type="component" value="Linkage Group LG16"/>
</dbReference>
<comment type="caution">
    <text evidence="1">The sequence shown here is derived from an EMBL/GenBank/DDBJ whole genome shotgun (WGS) entry which is preliminary data.</text>
</comment>
<evidence type="ECO:0000313" key="2">
    <source>
        <dbReference type="Proteomes" id="UP001056120"/>
    </source>
</evidence>
<proteinExistence type="predicted"/>